<evidence type="ECO:0000256" key="1">
    <source>
        <dbReference type="SAM" id="Phobius"/>
    </source>
</evidence>
<keyword evidence="1" id="KW-0472">Membrane</keyword>
<dbReference type="Proteomes" id="UP000198518">
    <property type="component" value="Unassembled WGS sequence"/>
</dbReference>
<accession>A0A1I0QIB6</accession>
<keyword evidence="3" id="KW-1185">Reference proteome</keyword>
<dbReference type="AlphaFoldDB" id="A0A1I0QIB6"/>
<dbReference type="STRING" id="355548.SAMN04487945_2633"/>
<protein>
    <submittedName>
        <fullName evidence="2">Uncharacterized protein</fullName>
    </submittedName>
</protein>
<dbReference type="EMBL" id="FOJA01000001">
    <property type="protein sequence ID" value="SEW26742.1"/>
    <property type="molecule type" value="Genomic_DNA"/>
</dbReference>
<evidence type="ECO:0000313" key="2">
    <source>
        <dbReference type="EMBL" id="SEW26742.1"/>
    </source>
</evidence>
<sequence length="174" mass="17708">MPGGSWPLLGSTVATVLVAGVAGLAVTAAVWHPSLRSHASSPSRFAAGFGVAYAVVTVALWAGTTLLARPDPLSLDPAATLFWVALAALGAAAVAGASAYVYARFRYATSLFALFAATAFTWYTFLVEGGGSITLAIWGSVFVPVFLLAAAALFAVEWGLRTVTHPPEAGGPPA</sequence>
<reference evidence="2 3" key="1">
    <citation type="submission" date="2016-10" db="EMBL/GenBank/DDBJ databases">
        <authorList>
            <person name="de Groot N.N."/>
        </authorList>
    </citation>
    <scope>NUCLEOTIDE SEQUENCE [LARGE SCALE GENOMIC DNA]</scope>
    <source>
        <strain evidence="2 3">CGMCC 1.5337</strain>
    </source>
</reference>
<feature type="transmembrane region" description="Helical" evidence="1">
    <location>
        <begin position="43"/>
        <end position="62"/>
    </location>
</feature>
<keyword evidence="1" id="KW-0812">Transmembrane</keyword>
<evidence type="ECO:0000313" key="3">
    <source>
        <dbReference type="Proteomes" id="UP000198518"/>
    </source>
</evidence>
<dbReference type="RefSeq" id="WP_089669931.1">
    <property type="nucleotide sequence ID" value="NZ_FOJA01000001.1"/>
</dbReference>
<feature type="transmembrane region" description="Helical" evidence="1">
    <location>
        <begin position="6"/>
        <end position="31"/>
    </location>
</feature>
<feature type="transmembrane region" description="Helical" evidence="1">
    <location>
        <begin position="133"/>
        <end position="156"/>
    </location>
</feature>
<organism evidence="2 3">
    <name type="scientific">Halobacterium jilantaiense</name>
    <dbReference type="NCBI Taxonomy" id="355548"/>
    <lineage>
        <taxon>Archaea</taxon>
        <taxon>Methanobacteriati</taxon>
        <taxon>Methanobacteriota</taxon>
        <taxon>Stenosarchaea group</taxon>
        <taxon>Halobacteria</taxon>
        <taxon>Halobacteriales</taxon>
        <taxon>Halobacteriaceae</taxon>
        <taxon>Halobacterium</taxon>
    </lineage>
</organism>
<proteinExistence type="predicted"/>
<feature type="transmembrane region" description="Helical" evidence="1">
    <location>
        <begin position="82"/>
        <end position="103"/>
    </location>
</feature>
<name>A0A1I0QIB6_9EURY</name>
<keyword evidence="1" id="KW-1133">Transmembrane helix</keyword>
<feature type="transmembrane region" description="Helical" evidence="1">
    <location>
        <begin position="110"/>
        <end position="127"/>
    </location>
</feature>
<gene>
    <name evidence="2" type="ORF">SAMN04487945_2633</name>
</gene>